<evidence type="ECO:0000313" key="1">
    <source>
        <dbReference type="EMBL" id="MFC6169899.1"/>
    </source>
</evidence>
<protein>
    <recommendedName>
        <fullName evidence="3">DUF2922 domain-containing protein</fullName>
    </recommendedName>
</protein>
<organism evidence="1 2">
    <name type="scientific">Loigolactobacillus jiayinensis</name>
    <dbReference type="NCBI Taxonomy" id="2486016"/>
    <lineage>
        <taxon>Bacteria</taxon>
        <taxon>Bacillati</taxon>
        <taxon>Bacillota</taxon>
        <taxon>Bacilli</taxon>
        <taxon>Lactobacillales</taxon>
        <taxon>Lactobacillaceae</taxon>
        <taxon>Loigolactobacillus</taxon>
    </lineage>
</organism>
<evidence type="ECO:0000313" key="2">
    <source>
        <dbReference type="Proteomes" id="UP001596289"/>
    </source>
</evidence>
<accession>A0ABW1RFJ3</accession>
<name>A0ABW1RFJ3_9LACO</name>
<sequence length="77" mass="8694">MNKYYQISFYFNGGVRASYHQQYDSVELAQQAINSVFKQKELLQIDGSVIDTGKALGYAITPANTVTPDEVVIWDML</sequence>
<reference evidence="2" key="1">
    <citation type="journal article" date="2019" name="Int. J. Syst. Evol. Microbiol.">
        <title>The Global Catalogue of Microorganisms (GCM) 10K type strain sequencing project: providing services to taxonomists for standard genome sequencing and annotation.</title>
        <authorList>
            <consortium name="The Broad Institute Genomics Platform"/>
            <consortium name="The Broad Institute Genome Sequencing Center for Infectious Disease"/>
            <person name="Wu L."/>
            <person name="Ma J."/>
        </authorList>
    </citation>
    <scope>NUCLEOTIDE SEQUENCE [LARGE SCALE GENOMIC DNA]</scope>
    <source>
        <strain evidence="2">CCM 8904</strain>
    </source>
</reference>
<dbReference type="Proteomes" id="UP001596289">
    <property type="component" value="Unassembled WGS sequence"/>
</dbReference>
<evidence type="ECO:0008006" key="3">
    <source>
        <dbReference type="Google" id="ProtNLM"/>
    </source>
</evidence>
<dbReference type="EMBL" id="JBHSSL010000027">
    <property type="protein sequence ID" value="MFC6169899.1"/>
    <property type="molecule type" value="Genomic_DNA"/>
</dbReference>
<dbReference type="RefSeq" id="WP_125551654.1">
    <property type="nucleotide sequence ID" value="NZ_JBHSSL010000027.1"/>
</dbReference>
<gene>
    <name evidence="1" type="ORF">ACFQGP_04805</name>
</gene>
<keyword evidence="2" id="KW-1185">Reference proteome</keyword>
<proteinExistence type="predicted"/>
<comment type="caution">
    <text evidence="1">The sequence shown here is derived from an EMBL/GenBank/DDBJ whole genome shotgun (WGS) entry which is preliminary data.</text>
</comment>